<sequence length="107" mass="12553">MNQKYQVIIQPAAQKAIEESYFWLSNHSSQKARNWLEGLYKAILSLENMPSRCSFAFENSFFDEEIRQLVYGKGRNAYRILFTIVDDTVQIIFVRHAAQKPMIDESE</sequence>
<dbReference type="EMBL" id="SRRZ01000033">
    <property type="protein sequence ID" value="NQE34525.1"/>
    <property type="molecule type" value="Genomic_DNA"/>
</dbReference>
<protein>
    <recommendedName>
        <fullName evidence="4">Plasmid stabilization system protein</fullName>
    </recommendedName>
</protein>
<reference evidence="2 3" key="1">
    <citation type="journal article" date="2020" name="Sci. Rep.">
        <title>A novel cyanobacterial geosmin producer, revising GeoA distribution and dispersion patterns in Bacteria.</title>
        <authorList>
            <person name="Churro C."/>
            <person name="Semedo-Aguiar A.P."/>
            <person name="Silva A.D."/>
            <person name="Pereira-Leal J.B."/>
            <person name="Leite R.B."/>
        </authorList>
    </citation>
    <scope>NUCLEOTIDE SEQUENCE [LARGE SCALE GENOMIC DNA]</scope>
    <source>
        <strain evidence="2 3">IPMA8</strain>
    </source>
</reference>
<dbReference type="InterPro" id="IPR035093">
    <property type="entry name" value="RelE/ParE_toxin_dom_sf"/>
</dbReference>
<dbReference type="Pfam" id="PF05016">
    <property type="entry name" value="ParE_toxin"/>
    <property type="match status" value="1"/>
</dbReference>
<dbReference type="Proteomes" id="UP000702425">
    <property type="component" value="Unassembled WGS sequence"/>
</dbReference>
<keyword evidence="1" id="KW-1277">Toxin-antitoxin system</keyword>
<name>A0ABX2CVT9_9CYAN</name>
<evidence type="ECO:0000313" key="2">
    <source>
        <dbReference type="EMBL" id="NQE34525.1"/>
    </source>
</evidence>
<evidence type="ECO:0000313" key="3">
    <source>
        <dbReference type="Proteomes" id="UP000702425"/>
    </source>
</evidence>
<evidence type="ECO:0008006" key="4">
    <source>
        <dbReference type="Google" id="ProtNLM"/>
    </source>
</evidence>
<dbReference type="RefSeq" id="WP_172187148.1">
    <property type="nucleotide sequence ID" value="NZ_CAWPPK010000245.1"/>
</dbReference>
<evidence type="ECO:0000256" key="1">
    <source>
        <dbReference type="ARBA" id="ARBA00022649"/>
    </source>
</evidence>
<organism evidence="2 3">
    <name type="scientific">Microcoleus asticus IPMA8</name>
    <dbReference type="NCBI Taxonomy" id="2563858"/>
    <lineage>
        <taxon>Bacteria</taxon>
        <taxon>Bacillati</taxon>
        <taxon>Cyanobacteriota</taxon>
        <taxon>Cyanophyceae</taxon>
        <taxon>Oscillatoriophycideae</taxon>
        <taxon>Oscillatoriales</taxon>
        <taxon>Microcoleaceae</taxon>
        <taxon>Microcoleus</taxon>
        <taxon>Microcoleus asticus</taxon>
    </lineage>
</organism>
<dbReference type="InterPro" id="IPR007712">
    <property type="entry name" value="RelE/ParE_toxin"/>
</dbReference>
<accession>A0ABX2CVT9</accession>
<proteinExistence type="predicted"/>
<comment type="caution">
    <text evidence="2">The sequence shown here is derived from an EMBL/GenBank/DDBJ whole genome shotgun (WGS) entry which is preliminary data.</text>
</comment>
<gene>
    <name evidence="2" type="ORF">E5S67_02251</name>
</gene>
<keyword evidence="3" id="KW-1185">Reference proteome</keyword>
<dbReference type="Gene3D" id="3.30.2310.20">
    <property type="entry name" value="RelE-like"/>
    <property type="match status" value="1"/>
</dbReference>